<evidence type="ECO:0000313" key="3">
    <source>
        <dbReference type="EMBL" id="SHE88378.1"/>
    </source>
</evidence>
<dbReference type="Proteomes" id="UP000033608">
    <property type="component" value="Unassembled WGS sequence"/>
</dbReference>
<feature type="region of interest" description="Disordered" evidence="1">
    <location>
        <begin position="255"/>
        <end position="276"/>
    </location>
</feature>
<dbReference type="PATRIC" id="fig|1121477.3.peg.1563"/>
<evidence type="ECO:0000256" key="1">
    <source>
        <dbReference type="SAM" id="MobiDB-lite"/>
    </source>
</evidence>
<proteinExistence type="predicted"/>
<evidence type="ECO:0000313" key="5">
    <source>
        <dbReference type="Proteomes" id="UP000184533"/>
    </source>
</evidence>
<dbReference type="STRING" id="1121477.SAMN02745223_01314"/>
<dbReference type="AlphaFoldDB" id="A0A0F5LVQ5"/>
<dbReference type="OrthoDB" id="7961222at2"/>
<dbReference type="EMBL" id="LAJF01000036">
    <property type="protein sequence ID" value="KKB86455.1"/>
    <property type="molecule type" value="Genomic_DNA"/>
</dbReference>
<dbReference type="RefSeq" id="WP_046133784.1">
    <property type="nucleotide sequence ID" value="NZ_FQVC01000003.1"/>
</dbReference>
<dbReference type="Proteomes" id="UP000184533">
    <property type="component" value="Unassembled WGS sequence"/>
</dbReference>
<protein>
    <submittedName>
        <fullName evidence="2">Uncharacterized protein</fullName>
    </submittedName>
</protein>
<gene>
    <name evidence="3" type="ORF">SAMN02745223_01314</name>
    <name evidence="2" type="ORF">VW29_02540</name>
</gene>
<reference evidence="2 4" key="1">
    <citation type="submission" date="2015-03" db="EMBL/GenBank/DDBJ databases">
        <authorList>
            <person name="Hassan Y.I."/>
            <person name="Lepp D."/>
            <person name="Zhou T."/>
        </authorList>
    </citation>
    <scope>NUCLEOTIDE SEQUENCE [LARGE SCALE GENOMIC DNA]</scope>
    <source>
        <strain evidence="2 4">DSM 17137</strain>
    </source>
</reference>
<reference evidence="3 5" key="2">
    <citation type="submission" date="2016-11" db="EMBL/GenBank/DDBJ databases">
        <authorList>
            <person name="Jaros S."/>
            <person name="Januszkiewicz K."/>
            <person name="Wedrychowicz H."/>
        </authorList>
    </citation>
    <scope>NUCLEOTIDE SEQUENCE [LARGE SCALE GENOMIC DNA]</scope>
    <source>
        <strain evidence="3 5">DSM 17137</strain>
    </source>
</reference>
<organism evidence="2 4">
    <name type="scientific">Devosia limi DSM 17137</name>
    <dbReference type="NCBI Taxonomy" id="1121477"/>
    <lineage>
        <taxon>Bacteria</taxon>
        <taxon>Pseudomonadati</taxon>
        <taxon>Pseudomonadota</taxon>
        <taxon>Alphaproteobacteria</taxon>
        <taxon>Hyphomicrobiales</taxon>
        <taxon>Devosiaceae</taxon>
        <taxon>Devosia</taxon>
    </lineage>
</organism>
<keyword evidence="4" id="KW-1185">Reference proteome</keyword>
<name>A0A0F5LVQ5_9HYPH</name>
<evidence type="ECO:0000313" key="4">
    <source>
        <dbReference type="Proteomes" id="UP000033608"/>
    </source>
</evidence>
<dbReference type="EMBL" id="FQVC01000003">
    <property type="protein sequence ID" value="SHE88378.1"/>
    <property type="molecule type" value="Genomic_DNA"/>
</dbReference>
<sequence length="276" mass="29694">MSKASKAKASKPLTFDQAASELPAAEAQARALSSAYSEAYEQCILQLRALHAILARQGAKSKTALRRVDELRAVVDAGEGRTVPKFELVPNPMITQGLLDAVASGEVATKHEASIMAAKNQVVLVGGLARVKGKTEAQFMAAAHYCHLYETSQIGPMQATDYSQVRVDTSGPRQDQVSASQDDTRAELDSCRRALGARAASIVDKIVVHGLSVRSLCENLKLGQGGQARRRLEKELLDALDVLVGCFNLLPREKGKPTGWRDADRPPLVLPDEPEG</sequence>
<feature type="compositionally biased region" description="Basic and acidic residues" evidence="1">
    <location>
        <begin position="255"/>
        <end position="265"/>
    </location>
</feature>
<evidence type="ECO:0000313" key="2">
    <source>
        <dbReference type="EMBL" id="KKB86455.1"/>
    </source>
</evidence>
<accession>A0A0F5LVQ5</accession>